<keyword evidence="1" id="KW-0812">Transmembrane</keyword>
<protein>
    <recommendedName>
        <fullName evidence="4">Sulfotransferase domain-containing protein</fullName>
    </recommendedName>
</protein>
<dbReference type="Proteomes" id="UP001054902">
    <property type="component" value="Unassembled WGS sequence"/>
</dbReference>
<proteinExistence type="predicted"/>
<feature type="transmembrane region" description="Helical" evidence="1">
    <location>
        <begin position="41"/>
        <end position="61"/>
    </location>
</feature>
<keyword evidence="3" id="KW-1185">Reference proteome</keyword>
<accession>A0AAD3H862</accession>
<keyword evidence="1" id="KW-1133">Transmembrane helix</keyword>
<evidence type="ECO:0000256" key="1">
    <source>
        <dbReference type="SAM" id="Phobius"/>
    </source>
</evidence>
<evidence type="ECO:0000313" key="2">
    <source>
        <dbReference type="EMBL" id="GFH53553.1"/>
    </source>
</evidence>
<name>A0AAD3H862_9STRA</name>
<reference evidence="2 3" key="1">
    <citation type="journal article" date="2021" name="Sci. Rep.">
        <title>The genome of the diatom Chaetoceros tenuissimus carries an ancient integrated fragment of an extant virus.</title>
        <authorList>
            <person name="Hongo Y."/>
            <person name="Kimura K."/>
            <person name="Takaki Y."/>
            <person name="Yoshida Y."/>
            <person name="Baba S."/>
            <person name="Kobayashi G."/>
            <person name="Nagasaki K."/>
            <person name="Hano T."/>
            <person name="Tomaru Y."/>
        </authorList>
    </citation>
    <scope>NUCLEOTIDE SEQUENCE [LARGE SCALE GENOMIC DNA]</scope>
    <source>
        <strain evidence="2 3">NIES-3715</strain>
    </source>
</reference>
<sequence length="457" mass="53907">MVQIRSTKRHKNASLLKALKKDCTAMARKAMLSKLALRKMASIIFSIALICCIPFSIIISFEPHDENVDPKFISSFRNSLLQRKHKQKDIDLKPMPAHCQNVPPITEIIIKGERHTGTNWLRSILQQNVQQDVIVDQTSLDIGWKHGFLPPLGWARPITEHDLVIVQTRDVFTWLPKIFQESYDPEMREKRRKVRSFAAYLKEEYTCRCQPIQRQKKDGQSKYQTKFCKKIAKSLPWFGIGFDPDKVIAERAKNVIQIRTEKYKQWLSDPDPIVYSDSSSKEQYLKNRIHVRLEDLASEHVSSYEEARDLQEKVVGEQLLNHCVPIYEHFHEVVERTKWEGYKPRGKNRPFDPSKEKMAMLKRYSKQELRFVLDNLDMEFEKKLGYNYDYVYRLLESDHIPETPRKIPEKRVMKKMRNAHGLRSSDASEHKDINRALKSIEERIRQNREEAESNSWI</sequence>
<evidence type="ECO:0000313" key="3">
    <source>
        <dbReference type="Proteomes" id="UP001054902"/>
    </source>
</evidence>
<keyword evidence="1" id="KW-0472">Membrane</keyword>
<comment type="caution">
    <text evidence="2">The sequence shown here is derived from an EMBL/GenBank/DDBJ whole genome shotgun (WGS) entry which is preliminary data.</text>
</comment>
<dbReference type="AlphaFoldDB" id="A0AAD3H862"/>
<evidence type="ECO:0008006" key="4">
    <source>
        <dbReference type="Google" id="ProtNLM"/>
    </source>
</evidence>
<organism evidence="2 3">
    <name type="scientific">Chaetoceros tenuissimus</name>
    <dbReference type="NCBI Taxonomy" id="426638"/>
    <lineage>
        <taxon>Eukaryota</taxon>
        <taxon>Sar</taxon>
        <taxon>Stramenopiles</taxon>
        <taxon>Ochrophyta</taxon>
        <taxon>Bacillariophyta</taxon>
        <taxon>Coscinodiscophyceae</taxon>
        <taxon>Chaetocerotophycidae</taxon>
        <taxon>Chaetocerotales</taxon>
        <taxon>Chaetocerotaceae</taxon>
        <taxon>Chaetoceros</taxon>
    </lineage>
</organism>
<gene>
    <name evidence="2" type="ORF">CTEN210_10029</name>
</gene>
<dbReference type="EMBL" id="BLLK01000047">
    <property type="protein sequence ID" value="GFH53553.1"/>
    <property type="molecule type" value="Genomic_DNA"/>
</dbReference>